<accession>A0ABX3UUR8</accession>
<feature type="region of interest" description="Disordered" evidence="1">
    <location>
        <begin position="49"/>
        <end position="72"/>
    </location>
</feature>
<reference evidence="2 3" key="1">
    <citation type="journal article" date="2017" name="Antonie Van Leeuwenhoek">
        <title>Phylogenomic resolution of the bacterial genus Pantoea and its relationship with Erwinia and Tatumella.</title>
        <authorList>
            <person name="Palmer M."/>
            <person name="Steenkamp E.T."/>
            <person name="Coetzee M.P."/>
            <person name="Chan W.Y."/>
            <person name="van Zyl E."/>
            <person name="De Maayer P."/>
            <person name="Coutinho T.A."/>
            <person name="Blom J."/>
            <person name="Smits T.H."/>
            <person name="Duffy B."/>
            <person name="Venter S.N."/>
        </authorList>
    </citation>
    <scope>NUCLEOTIDE SEQUENCE [LARGE SCALE GENOMIC DNA]</scope>
    <source>
        <strain evidence="2 3">LMG 5345</strain>
    </source>
</reference>
<proteinExistence type="predicted"/>
<sequence length="72" mass="8487">MIDRRTIEMTLLQIAHQNGEPLDRHTLYTIRNGVAQALQAKERHRQRMAASEFKWQKPAGRRNIKRQGADDY</sequence>
<evidence type="ECO:0000256" key="1">
    <source>
        <dbReference type="SAM" id="MobiDB-lite"/>
    </source>
</evidence>
<gene>
    <name evidence="2" type="ORF">HA46_05615</name>
</gene>
<protein>
    <submittedName>
        <fullName evidence="2">Uncharacterized protein</fullName>
    </submittedName>
</protein>
<evidence type="ECO:0000313" key="3">
    <source>
        <dbReference type="Proteomes" id="UP000193785"/>
    </source>
</evidence>
<organism evidence="2 3">
    <name type="scientific">Pantoea septica</name>
    <dbReference type="NCBI Taxonomy" id="472695"/>
    <lineage>
        <taxon>Bacteria</taxon>
        <taxon>Pseudomonadati</taxon>
        <taxon>Pseudomonadota</taxon>
        <taxon>Gammaproteobacteria</taxon>
        <taxon>Enterobacterales</taxon>
        <taxon>Erwiniaceae</taxon>
        <taxon>Pantoea</taxon>
    </lineage>
</organism>
<dbReference type="Proteomes" id="UP000193785">
    <property type="component" value="Unassembled WGS sequence"/>
</dbReference>
<comment type="caution">
    <text evidence="2">The sequence shown here is derived from an EMBL/GenBank/DDBJ whole genome shotgun (WGS) entry which is preliminary data.</text>
</comment>
<evidence type="ECO:0000313" key="2">
    <source>
        <dbReference type="EMBL" id="ORN01671.1"/>
    </source>
</evidence>
<dbReference type="EMBL" id="MLJJ01000007">
    <property type="protein sequence ID" value="ORN01671.1"/>
    <property type="molecule type" value="Genomic_DNA"/>
</dbReference>
<keyword evidence="3" id="KW-1185">Reference proteome</keyword>
<name>A0ABX3UUR8_9GAMM</name>